<keyword evidence="3" id="KW-1185">Reference proteome</keyword>
<evidence type="ECO:0000256" key="1">
    <source>
        <dbReference type="SAM" id="Phobius"/>
    </source>
</evidence>
<keyword evidence="1" id="KW-1133">Transmembrane helix</keyword>
<name>A0ABN1II05_9FLAO</name>
<evidence type="ECO:0000313" key="3">
    <source>
        <dbReference type="Proteomes" id="UP001501758"/>
    </source>
</evidence>
<gene>
    <name evidence="2" type="ORF">GCM10009430_06930</name>
</gene>
<feature type="transmembrane region" description="Helical" evidence="1">
    <location>
        <begin position="38"/>
        <end position="57"/>
    </location>
</feature>
<protein>
    <submittedName>
        <fullName evidence="2">Uncharacterized protein</fullName>
    </submittedName>
</protein>
<reference evidence="2 3" key="1">
    <citation type="journal article" date="2019" name="Int. J. Syst. Evol. Microbiol.">
        <title>The Global Catalogue of Microorganisms (GCM) 10K type strain sequencing project: providing services to taxonomists for standard genome sequencing and annotation.</title>
        <authorList>
            <consortium name="The Broad Institute Genomics Platform"/>
            <consortium name="The Broad Institute Genome Sequencing Center for Infectious Disease"/>
            <person name="Wu L."/>
            <person name="Ma J."/>
        </authorList>
    </citation>
    <scope>NUCLEOTIDE SEQUENCE [LARGE SCALE GENOMIC DNA]</scope>
    <source>
        <strain evidence="2 3">JCM 15974</strain>
    </source>
</reference>
<proteinExistence type="predicted"/>
<keyword evidence="1" id="KW-0812">Transmembrane</keyword>
<comment type="caution">
    <text evidence="2">The sequence shown here is derived from an EMBL/GenBank/DDBJ whole genome shotgun (WGS) entry which is preliminary data.</text>
</comment>
<dbReference type="Proteomes" id="UP001501758">
    <property type="component" value="Unassembled WGS sequence"/>
</dbReference>
<evidence type="ECO:0000313" key="2">
    <source>
        <dbReference type="EMBL" id="GAA0714169.1"/>
    </source>
</evidence>
<accession>A0ABN1II05</accession>
<keyword evidence="1" id="KW-0472">Membrane</keyword>
<sequence length="160" mass="18748">MSDFVICKQERALKAKILVTIVFVFSVLMLLFGKEELWSRIWLVVFSSLFFGFSTSYKIDRDFENYKLFSVFGLVFFKTKLNLDFPDYVSVFSGSFVQNNDWSSVSAIGTKERHNKYVVRFFKENKKTTLFRSEKYDKALKKANELSKLLNVEVFDATKS</sequence>
<organism evidence="2 3">
    <name type="scientific">Aquimarina litoralis</name>
    <dbReference type="NCBI Taxonomy" id="584605"/>
    <lineage>
        <taxon>Bacteria</taxon>
        <taxon>Pseudomonadati</taxon>
        <taxon>Bacteroidota</taxon>
        <taxon>Flavobacteriia</taxon>
        <taxon>Flavobacteriales</taxon>
        <taxon>Flavobacteriaceae</taxon>
        <taxon>Aquimarina</taxon>
    </lineage>
</organism>
<dbReference type="EMBL" id="BAAAGE010000001">
    <property type="protein sequence ID" value="GAA0714169.1"/>
    <property type="molecule type" value="Genomic_DNA"/>
</dbReference>
<dbReference type="RefSeq" id="WP_343910541.1">
    <property type="nucleotide sequence ID" value="NZ_BAAAGE010000001.1"/>
</dbReference>
<feature type="transmembrane region" description="Helical" evidence="1">
    <location>
        <begin position="12"/>
        <end position="32"/>
    </location>
</feature>